<dbReference type="OrthoDB" id="2282876at2759"/>
<dbReference type="Proteomes" id="UP000789759">
    <property type="component" value="Unassembled WGS sequence"/>
</dbReference>
<accession>A0A9N9KMB7</accession>
<feature type="non-terminal residue" evidence="1">
    <location>
        <position position="1"/>
    </location>
</feature>
<protein>
    <submittedName>
        <fullName evidence="1">1570_t:CDS:1</fullName>
    </submittedName>
</protein>
<name>A0A9N9KMB7_9GLOM</name>
<organism evidence="1 2">
    <name type="scientific">Cetraspora pellucida</name>
    <dbReference type="NCBI Taxonomy" id="1433469"/>
    <lineage>
        <taxon>Eukaryota</taxon>
        <taxon>Fungi</taxon>
        <taxon>Fungi incertae sedis</taxon>
        <taxon>Mucoromycota</taxon>
        <taxon>Glomeromycotina</taxon>
        <taxon>Glomeromycetes</taxon>
        <taxon>Diversisporales</taxon>
        <taxon>Gigasporaceae</taxon>
        <taxon>Cetraspora</taxon>
    </lineage>
</organism>
<reference evidence="1" key="1">
    <citation type="submission" date="2021-06" db="EMBL/GenBank/DDBJ databases">
        <authorList>
            <person name="Kallberg Y."/>
            <person name="Tangrot J."/>
            <person name="Rosling A."/>
        </authorList>
    </citation>
    <scope>NUCLEOTIDE SEQUENCE</scope>
    <source>
        <strain evidence="1">FL966</strain>
    </source>
</reference>
<proteinExistence type="predicted"/>
<dbReference type="EMBL" id="CAJVQA010082903">
    <property type="protein sequence ID" value="CAG8837995.1"/>
    <property type="molecule type" value="Genomic_DNA"/>
</dbReference>
<keyword evidence="2" id="KW-1185">Reference proteome</keyword>
<dbReference type="AlphaFoldDB" id="A0A9N9KMB7"/>
<gene>
    <name evidence="1" type="ORF">CPELLU_LOCUS21650</name>
</gene>
<evidence type="ECO:0000313" key="2">
    <source>
        <dbReference type="Proteomes" id="UP000789759"/>
    </source>
</evidence>
<evidence type="ECO:0000313" key="1">
    <source>
        <dbReference type="EMBL" id="CAG8837995.1"/>
    </source>
</evidence>
<feature type="non-terminal residue" evidence="1">
    <location>
        <position position="43"/>
    </location>
</feature>
<comment type="caution">
    <text evidence="1">The sequence shown here is derived from an EMBL/GenBank/DDBJ whole genome shotgun (WGS) entry which is preliminary data.</text>
</comment>
<sequence>LYLPEHVFTHGQLYVTFSRAQSLHKIKVLVKDGNIPGIQGVFT</sequence>